<feature type="compositionally biased region" description="Basic and acidic residues" evidence="9">
    <location>
        <begin position="80"/>
        <end position="95"/>
    </location>
</feature>
<keyword evidence="5" id="KW-0067">ATP-binding</keyword>
<accession>A0AAD3CVW3</accession>
<evidence type="ECO:0000313" key="13">
    <source>
        <dbReference type="EMBL" id="GFH53186.1"/>
    </source>
</evidence>
<sequence>MRFIAATWLLLTSTNGFNMPSIIPRNALRSNTFLCSTEVSLSEMEDDIERKLDAEEKLQSLQHTFRAPSKNQQSSQTFENQEKTFEAEDNEARERQRTIKKILDEDDAKWKEERKKKILGKYADAKDESEIKRIREEEDRKIEEENAKKASVAQTSGVSLEILEKEFVPEEESNFKPSNVKGKSGQSWFDGDAEIDENLLGEEGPRIVNGKLIDRKEQQGVRVGSAGGWTLEVFPGDFVVHRKYGIGRFDKAILKPKKKLTKVEKEARAIRRNEIVKGMIKDRQNSTAIEQVVANFGTDKDEDPISNPQQTVLEVSYSDAKVHIPVDKAYRLSRYRAGDAVVKPRLSRVKGEAWNKAKRKVEEDTIQMAQDVLALYATRETLSRTPFDPSKEVKMAEFGKTFAFEPTPDQKKCFEAIENDMVWRSRPMDRLVCGDVGFGKTEVALRAIVRCVANGRQAALLSPTGVLAAQHMRTVVKRMGADTDFNFNIAMLRGGMGKNTKVGREIREQISEGKIDIIIGTHALLSSGMNFKDLGLLVVDEEQRFGVKQKERLKLICNGIDVLTLSATPIPRTLQMSLSGIRDTSTIRSPPPMRKPTITYVQEYNKDLIKEALQREFDRGGQCYFVVPRIAQLEEAEKVMRELFPDIRIIQAHGRMARGGAEENVAAFAEGNYDVLLATTVIENGVDIPSVNTIIVNNAQAFGMSTLYQLRGRVGRSNLQGYAYLLHKEDAITEQSAMRLQAMADLHELGSGFDVANRDLEIRGAGSLLGTEQSGMAAKVGFDLYMRMLKKSIRQLRGLDIPMVPRTNVLLPGAEGSLEVGEDSEGKSVNAFKITKKYIPDDKERFQQEGAARLAESTDQLVEITNKWKDTYGPIPARVQSKLKTLHLHACTRTLGIDLVGFVDNGDGTKDCVLRSPGLRPRHWVYISQFLPRKVPTKGIDAVFPPRFAKTDVDFVLKGGKKVDLTILQESQDDEDEEWDALDEEEVEAMKEISSAMFVKDINEVDIEDYPRFVVRNMSSIKKGSRVDMLLKLLLPASKVVHAKQTADKEKAKVAAEIREKREAIQKQKKEQEKLASKRLGYNF</sequence>
<dbReference type="SMART" id="SM00487">
    <property type="entry name" value="DEXDc"/>
    <property type="match status" value="1"/>
</dbReference>
<feature type="compositionally biased region" description="Polar residues" evidence="9">
    <location>
        <begin position="64"/>
        <end position="79"/>
    </location>
</feature>
<dbReference type="Pfam" id="PF00270">
    <property type="entry name" value="DEAD"/>
    <property type="match status" value="1"/>
</dbReference>
<dbReference type="PANTHER" id="PTHR47964:SF1">
    <property type="entry name" value="ATP-DEPENDENT DNA HELICASE HOMOLOG RECG, CHLOROPLASTIC"/>
    <property type="match status" value="1"/>
</dbReference>
<keyword evidence="2" id="KW-0227">DNA damage</keyword>
<evidence type="ECO:0000256" key="4">
    <source>
        <dbReference type="ARBA" id="ARBA00022806"/>
    </source>
</evidence>
<feature type="domain" description="Helicase C-terminal" evidence="12">
    <location>
        <begin position="604"/>
        <end position="761"/>
    </location>
</feature>
<dbReference type="InterPro" id="IPR014001">
    <property type="entry name" value="Helicase_ATP-bd"/>
</dbReference>
<evidence type="ECO:0000256" key="7">
    <source>
        <dbReference type="ARBA" id="ARBA00023204"/>
    </source>
</evidence>
<dbReference type="GO" id="GO:0005524">
    <property type="term" value="F:ATP binding"/>
    <property type="evidence" value="ECO:0007669"/>
    <property type="project" value="UniProtKB-KW"/>
</dbReference>
<dbReference type="InterPro" id="IPR003711">
    <property type="entry name" value="CarD-like/TRCF_RID"/>
</dbReference>
<keyword evidence="10" id="KW-0732">Signal</keyword>
<keyword evidence="14" id="KW-1185">Reference proteome</keyword>
<evidence type="ECO:0000256" key="6">
    <source>
        <dbReference type="ARBA" id="ARBA00023125"/>
    </source>
</evidence>
<dbReference type="Pfam" id="PF00271">
    <property type="entry name" value="Helicase_C"/>
    <property type="match status" value="1"/>
</dbReference>
<evidence type="ECO:0000256" key="3">
    <source>
        <dbReference type="ARBA" id="ARBA00022801"/>
    </source>
</evidence>
<dbReference type="SUPFAM" id="SSF143517">
    <property type="entry name" value="TRCF domain-like"/>
    <property type="match status" value="1"/>
</dbReference>
<reference evidence="13 14" key="1">
    <citation type="journal article" date="2021" name="Sci. Rep.">
        <title>The genome of the diatom Chaetoceros tenuissimus carries an ancient integrated fragment of an extant virus.</title>
        <authorList>
            <person name="Hongo Y."/>
            <person name="Kimura K."/>
            <person name="Takaki Y."/>
            <person name="Yoshida Y."/>
            <person name="Baba S."/>
            <person name="Kobayashi G."/>
            <person name="Nagasaki K."/>
            <person name="Hano T."/>
            <person name="Tomaru Y."/>
        </authorList>
    </citation>
    <scope>NUCLEOTIDE SEQUENCE [LARGE SCALE GENOMIC DNA]</scope>
    <source>
        <strain evidence="13 14">NIES-3715</strain>
    </source>
</reference>
<keyword evidence="6" id="KW-0238">DNA-binding</keyword>
<keyword evidence="7" id="KW-0234">DNA repair</keyword>
<feature type="signal peptide" evidence="10">
    <location>
        <begin position="1"/>
        <end position="16"/>
    </location>
</feature>
<proteinExistence type="predicted"/>
<dbReference type="GO" id="GO:0006281">
    <property type="term" value="P:DNA repair"/>
    <property type="evidence" value="ECO:0007669"/>
    <property type="project" value="UniProtKB-KW"/>
</dbReference>
<feature type="domain" description="Helicase ATP-binding" evidence="11">
    <location>
        <begin position="421"/>
        <end position="587"/>
    </location>
</feature>
<dbReference type="GO" id="GO:0003677">
    <property type="term" value="F:DNA binding"/>
    <property type="evidence" value="ECO:0007669"/>
    <property type="project" value="UniProtKB-KW"/>
</dbReference>
<dbReference type="InterPro" id="IPR001650">
    <property type="entry name" value="Helicase_C-like"/>
</dbReference>
<keyword evidence="8" id="KW-0175">Coiled coil</keyword>
<dbReference type="InterPro" id="IPR047112">
    <property type="entry name" value="RecG/Mfd"/>
</dbReference>
<dbReference type="Proteomes" id="UP001054902">
    <property type="component" value="Unassembled WGS sequence"/>
</dbReference>
<dbReference type="GO" id="GO:0003678">
    <property type="term" value="F:DNA helicase activity"/>
    <property type="evidence" value="ECO:0007669"/>
    <property type="project" value="TreeGrafter"/>
</dbReference>
<keyword evidence="1" id="KW-0547">Nucleotide-binding</keyword>
<dbReference type="PROSITE" id="PS51192">
    <property type="entry name" value="HELICASE_ATP_BIND_1"/>
    <property type="match status" value="1"/>
</dbReference>
<evidence type="ECO:0000256" key="2">
    <source>
        <dbReference type="ARBA" id="ARBA00022763"/>
    </source>
</evidence>
<evidence type="ECO:0000256" key="1">
    <source>
        <dbReference type="ARBA" id="ARBA00022741"/>
    </source>
</evidence>
<keyword evidence="3" id="KW-0378">Hydrolase</keyword>
<organism evidence="13 14">
    <name type="scientific">Chaetoceros tenuissimus</name>
    <dbReference type="NCBI Taxonomy" id="426638"/>
    <lineage>
        <taxon>Eukaryota</taxon>
        <taxon>Sar</taxon>
        <taxon>Stramenopiles</taxon>
        <taxon>Ochrophyta</taxon>
        <taxon>Bacillariophyta</taxon>
        <taxon>Coscinodiscophyceae</taxon>
        <taxon>Chaetocerotophycidae</taxon>
        <taxon>Chaetocerotales</taxon>
        <taxon>Chaetocerotaceae</taxon>
        <taxon>Chaetoceros</taxon>
    </lineage>
</organism>
<dbReference type="InterPro" id="IPR011545">
    <property type="entry name" value="DEAD/DEAH_box_helicase_dom"/>
</dbReference>
<feature type="region of interest" description="Disordered" evidence="9">
    <location>
        <begin position="64"/>
        <end position="95"/>
    </location>
</feature>
<keyword evidence="4" id="KW-0347">Helicase</keyword>
<gene>
    <name evidence="13" type="ORF">CTEN210_09662</name>
</gene>
<protein>
    <recommendedName>
        <fullName evidence="15">Transcription-repair-coupling factor</fullName>
    </recommendedName>
</protein>
<dbReference type="SUPFAM" id="SSF52540">
    <property type="entry name" value="P-loop containing nucleoside triphosphate hydrolases"/>
    <property type="match status" value="1"/>
</dbReference>
<dbReference type="PROSITE" id="PS51194">
    <property type="entry name" value="HELICASE_CTER"/>
    <property type="match status" value="1"/>
</dbReference>
<evidence type="ECO:0008006" key="15">
    <source>
        <dbReference type="Google" id="ProtNLM"/>
    </source>
</evidence>
<dbReference type="InterPro" id="IPR037235">
    <property type="entry name" value="TRCF-like_C_D7"/>
</dbReference>
<evidence type="ECO:0000256" key="10">
    <source>
        <dbReference type="SAM" id="SignalP"/>
    </source>
</evidence>
<evidence type="ECO:0000256" key="9">
    <source>
        <dbReference type="SAM" id="MobiDB-lite"/>
    </source>
</evidence>
<dbReference type="AlphaFoldDB" id="A0AAD3CVW3"/>
<dbReference type="InterPro" id="IPR027417">
    <property type="entry name" value="P-loop_NTPase"/>
</dbReference>
<evidence type="ECO:0000259" key="12">
    <source>
        <dbReference type="PROSITE" id="PS51194"/>
    </source>
</evidence>
<evidence type="ECO:0000256" key="8">
    <source>
        <dbReference type="SAM" id="Coils"/>
    </source>
</evidence>
<evidence type="ECO:0000313" key="14">
    <source>
        <dbReference type="Proteomes" id="UP001054902"/>
    </source>
</evidence>
<evidence type="ECO:0000256" key="5">
    <source>
        <dbReference type="ARBA" id="ARBA00022840"/>
    </source>
</evidence>
<feature type="coiled-coil region" evidence="8">
    <location>
        <begin position="1044"/>
        <end position="1078"/>
    </location>
</feature>
<feature type="chain" id="PRO_5042017727" description="Transcription-repair-coupling factor" evidence="10">
    <location>
        <begin position="17"/>
        <end position="1084"/>
    </location>
</feature>
<dbReference type="GO" id="GO:0016787">
    <property type="term" value="F:hydrolase activity"/>
    <property type="evidence" value="ECO:0007669"/>
    <property type="project" value="UniProtKB-KW"/>
</dbReference>
<dbReference type="SMART" id="SM00490">
    <property type="entry name" value="HELICc"/>
    <property type="match status" value="1"/>
</dbReference>
<dbReference type="Gene3D" id="3.40.50.300">
    <property type="entry name" value="P-loop containing nucleotide triphosphate hydrolases"/>
    <property type="match status" value="2"/>
</dbReference>
<name>A0AAD3CVW3_9STRA</name>
<evidence type="ECO:0000259" key="11">
    <source>
        <dbReference type="PROSITE" id="PS51192"/>
    </source>
</evidence>
<dbReference type="Gene3D" id="3.90.1150.50">
    <property type="entry name" value="Transcription-repair-coupling factor, D7 domain"/>
    <property type="match status" value="1"/>
</dbReference>
<dbReference type="EMBL" id="BLLK01000046">
    <property type="protein sequence ID" value="GFH53186.1"/>
    <property type="molecule type" value="Genomic_DNA"/>
</dbReference>
<dbReference type="SMART" id="SM01058">
    <property type="entry name" value="CarD_TRCF"/>
    <property type="match status" value="1"/>
</dbReference>
<dbReference type="PANTHER" id="PTHR47964">
    <property type="entry name" value="ATP-DEPENDENT DNA HELICASE HOMOLOG RECG, CHLOROPLASTIC"/>
    <property type="match status" value="1"/>
</dbReference>
<dbReference type="Gene3D" id="2.40.10.170">
    <property type="match status" value="1"/>
</dbReference>
<comment type="caution">
    <text evidence="13">The sequence shown here is derived from an EMBL/GenBank/DDBJ whole genome shotgun (WGS) entry which is preliminary data.</text>
</comment>